<dbReference type="Pfam" id="PF07103">
    <property type="entry name" value="DUF1365"/>
    <property type="match status" value="1"/>
</dbReference>
<feature type="region of interest" description="Disordered" evidence="1">
    <location>
        <begin position="215"/>
        <end position="234"/>
    </location>
</feature>
<dbReference type="InterPro" id="IPR010775">
    <property type="entry name" value="DUF1365"/>
</dbReference>
<evidence type="ECO:0000313" key="2">
    <source>
        <dbReference type="EMBL" id="PWZ01172.1"/>
    </source>
</evidence>
<evidence type="ECO:0000313" key="3">
    <source>
        <dbReference type="Proteomes" id="UP000246740"/>
    </source>
</evidence>
<feature type="compositionally biased region" description="Basic and acidic residues" evidence="1">
    <location>
        <begin position="636"/>
        <end position="645"/>
    </location>
</feature>
<accession>A0A317XSU0</accession>
<gene>
    <name evidence="2" type="ORF">BCV70DRAFT_90758</name>
</gene>
<feature type="compositionally biased region" description="Basic and acidic residues" evidence="1">
    <location>
        <begin position="163"/>
        <end position="193"/>
    </location>
</feature>
<dbReference type="PANTHER" id="PTHR33973">
    <property type="entry name" value="OS07G0153300 PROTEIN"/>
    <property type="match status" value="1"/>
</dbReference>
<feature type="compositionally biased region" description="Polar residues" evidence="1">
    <location>
        <begin position="624"/>
        <end position="635"/>
    </location>
</feature>
<dbReference type="OrthoDB" id="3340520at2759"/>
<name>A0A317XSU0_9BASI</name>
<keyword evidence="3" id="KW-1185">Reference proteome</keyword>
<dbReference type="AlphaFoldDB" id="A0A317XSU0"/>
<organism evidence="2 3">
    <name type="scientific">Testicularia cyperi</name>
    <dbReference type="NCBI Taxonomy" id="1882483"/>
    <lineage>
        <taxon>Eukaryota</taxon>
        <taxon>Fungi</taxon>
        <taxon>Dikarya</taxon>
        <taxon>Basidiomycota</taxon>
        <taxon>Ustilaginomycotina</taxon>
        <taxon>Ustilaginomycetes</taxon>
        <taxon>Ustilaginales</taxon>
        <taxon>Anthracoideaceae</taxon>
        <taxon>Testicularia</taxon>
    </lineage>
</organism>
<feature type="region of interest" description="Disordered" evidence="1">
    <location>
        <begin position="543"/>
        <end position="575"/>
    </location>
</feature>
<reference evidence="2 3" key="1">
    <citation type="journal article" date="2018" name="Mol. Biol. Evol.">
        <title>Broad Genomic Sampling Reveals a Smut Pathogenic Ancestry of the Fungal Clade Ustilaginomycotina.</title>
        <authorList>
            <person name="Kijpornyongpan T."/>
            <person name="Mondo S.J."/>
            <person name="Barry K."/>
            <person name="Sandor L."/>
            <person name="Lee J."/>
            <person name="Lipzen A."/>
            <person name="Pangilinan J."/>
            <person name="LaButti K."/>
            <person name="Hainaut M."/>
            <person name="Henrissat B."/>
            <person name="Grigoriev I.V."/>
            <person name="Spatafora J.W."/>
            <person name="Aime M.C."/>
        </authorList>
    </citation>
    <scope>NUCLEOTIDE SEQUENCE [LARGE SCALE GENOMIC DNA]</scope>
    <source>
        <strain evidence="2 3">MCA 3645</strain>
    </source>
</reference>
<dbReference type="PANTHER" id="PTHR33973:SF4">
    <property type="entry name" value="OS07G0153300 PROTEIN"/>
    <property type="match status" value="1"/>
</dbReference>
<evidence type="ECO:0000256" key="1">
    <source>
        <dbReference type="SAM" id="MobiDB-lite"/>
    </source>
</evidence>
<feature type="region of interest" description="Disordered" evidence="1">
    <location>
        <begin position="151"/>
        <end position="199"/>
    </location>
</feature>
<dbReference type="InParanoid" id="A0A317XSU0"/>
<proteinExistence type="predicted"/>
<evidence type="ECO:0008006" key="4">
    <source>
        <dbReference type="Google" id="ProtNLM"/>
    </source>
</evidence>
<feature type="compositionally biased region" description="Basic and acidic residues" evidence="1">
    <location>
        <begin position="224"/>
        <end position="234"/>
    </location>
</feature>
<sequence>MVNGSIHLANEGTSIASSYHHPGRDVRSAILSELSRVPWLKLWPLWLMLALIVIDWLPAILERLSGASKLDNSQAKGFVVPARTDHARFLPTASKHGFSYNTLYLALRLDALESHLLDTGLAFGWKGGHYEPEYVEDAELAQNKLVAPTPTAKADSLGLDAPPKPEQEPLQDWKQKMRTAERRDRRRRQEDRRRKTTSISTTLCGIHPSAYLRNHFDSSSSSATDKEKMDSHVDTPELNAERKGWISGSILLKLAYELRQRGFLSAGPQDDFPANQRWQDELGHVWTVTMPSIAGITGINPLTIHYCYRTAKTDKAASESKPSRGDFWLVVLEVHNTFSERHIYVLEADKSEDPTSEKRPGYDHQWTFPRSFHVSPFNDRGGYYRLFLKEPFRGDKGEFVLGVRLLLLVEDPSEPGITGAGPEGDQSRPRPKLVKKLMATLDSGTQPVSGRSWSRFLPPFSARRARSVRPLTSATLCAALIRQPLDLFLTFARILFQAGKLHFSKRLDAFGRPDMVQVGESAHTSTAAADGFSGIGLPPPINRIQPHRDVQTSDLDVDTGSRSAPTKPAAGGLVYPDPGWAEKEAKLQLEAFARRRVDQLAASTGKNWTFVVEATDPADCGIQVSSSAPSLPASKTKTDSSRAAPEKNRCLRMYTRSYAVYTDLLMYSHPRLALLLGSCIGRRWGVSSIEDFDEFFNVAGSGGADTPTPTSGLSWADSLRIRYQAWIVRLALDQITNTKINTENKIDSPSAFNTPSEIASLLVSFKIPTSVSSDKRNVQIASGAKNPIQDPTKGFRTFLVILLGYLAARAEKSAFDLLGARYVRGTEPWLELYRALVFLRANGSSVPVTKTEVERDSRGVDTHAPSWDTRLGSVRSEKL</sequence>
<protein>
    <recommendedName>
        <fullName evidence="4">DUF1365-domain-containing protein</fullName>
    </recommendedName>
</protein>
<dbReference type="Proteomes" id="UP000246740">
    <property type="component" value="Unassembled WGS sequence"/>
</dbReference>
<dbReference type="EMBL" id="KZ819191">
    <property type="protein sequence ID" value="PWZ01172.1"/>
    <property type="molecule type" value="Genomic_DNA"/>
</dbReference>
<feature type="region of interest" description="Disordered" evidence="1">
    <location>
        <begin position="624"/>
        <end position="645"/>
    </location>
</feature>